<dbReference type="InterPro" id="IPR036155">
    <property type="entry name" value="Crypto/Photolyase_N_sf"/>
</dbReference>
<dbReference type="EMBL" id="JAFEMO010000007">
    <property type="protein sequence ID" value="KAH7567753.1"/>
    <property type="molecule type" value="Genomic_DNA"/>
</dbReference>
<feature type="domain" description="Photolyase/cryptochrome alpha/beta" evidence="6">
    <location>
        <begin position="5"/>
        <end position="134"/>
    </location>
</feature>
<dbReference type="InterPro" id="IPR018394">
    <property type="entry name" value="DNA_photolyase_1_CS_C"/>
</dbReference>
<keyword evidence="3" id="KW-0285">Flavoprotein</keyword>
<evidence type="ECO:0000313" key="7">
    <source>
        <dbReference type="EMBL" id="KAH7567753.1"/>
    </source>
</evidence>
<dbReference type="SUPFAM" id="SSF52425">
    <property type="entry name" value="Cryptochrome/photolyase, N-terminal domain"/>
    <property type="match status" value="1"/>
</dbReference>
<evidence type="ECO:0000256" key="5">
    <source>
        <dbReference type="ARBA" id="ARBA00022991"/>
    </source>
</evidence>
<accession>A0ABQ8HTW1</accession>
<comment type="similarity">
    <text evidence="2">Belongs to the DNA photolyase class-1 family.</text>
</comment>
<reference evidence="7 8" key="1">
    <citation type="submission" date="2021-02" db="EMBL/GenBank/DDBJ databases">
        <title>Plant Genome Project.</title>
        <authorList>
            <person name="Zhang R.-G."/>
        </authorList>
    </citation>
    <scope>NUCLEOTIDE SEQUENCE [LARGE SCALE GENOMIC DNA]</scope>
    <source>
        <tissue evidence="7">Leaves</tissue>
    </source>
</reference>
<keyword evidence="4" id="KW-0274">FAD</keyword>
<dbReference type="Gene3D" id="3.40.50.620">
    <property type="entry name" value="HUPs"/>
    <property type="match status" value="1"/>
</dbReference>
<keyword evidence="8" id="KW-1185">Reference proteome</keyword>
<dbReference type="InterPro" id="IPR005101">
    <property type="entry name" value="Cryptochr/Photolyase_FAD-bd"/>
</dbReference>
<protein>
    <recommendedName>
        <fullName evidence="6">Photolyase/cryptochrome alpha/beta domain-containing protein</fullName>
    </recommendedName>
</protein>
<dbReference type="SUPFAM" id="SSF48173">
    <property type="entry name" value="Cryptochrome/photolyase FAD-binding domain"/>
    <property type="match status" value="1"/>
</dbReference>
<comment type="cofactor">
    <cofactor evidence="1">
        <name>FAD</name>
        <dbReference type="ChEBI" id="CHEBI:57692"/>
    </cofactor>
</comment>
<organism evidence="7 8">
    <name type="scientific">Xanthoceras sorbifolium</name>
    <dbReference type="NCBI Taxonomy" id="99658"/>
    <lineage>
        <taxon>Eukaryota</taxon>
        <taxon>Viridiplantae</taxon>
        <taxon>Streptophyta</taxon>
        <taxon>Embryophyta</taxon>
        <taxon>Tracheophyta</taxon>
        <taxon>Spermatophyta</taxon>
        <taxon>Magnoliopsida</taxon>
        <taxon>eudicotyledons</taxon>
        <taxon>Gunneridae</taxon>
        <taxon>Pentapetalae</taxon>
        <taxon>rosids</taxon>
        <taxon>malvids</taxon>
        <taxon>Sapindales</taxon>
        <taxon>Sapindaceae</taxon>
        <taxon>Xanthoceroideae</taxon>
        <taxon>Xanthoceras</taxon>
    </lineage>
</organism>
<dbReference type="PANTHER" id="PTHR11455:SF50">
    <property type="entry name" value="CRYPTOCHROME-1"/>
    <property type="match status" value="1"/>
</dbReference>
<dbReference type="PANTHER" id="PTHR11455">
    <property type="entry name" value="CRYPTOCHROME"/>
    <property type="match status" value="1"/>
</dbReference>
<comment type="caution">
    <text evidence="7">The sequence shown here is derived from an EMBL/GenBank/DDBJ whole genome shotgun (WGS) entry which is preliminary data.</text>
</comment>
<dbReference type="Gene3D" id="1.10.579.10">
    <property type="entry name" value="DNA Cyclobutane Dipyrimidine Photolyase, subunit A, domain 3"/>
    <property type="match status" value="1"/>
</dbReference>
<evidence type="ECO:0000256" key="1">
    <source>
        <dbReference type="ARBA" id="ARBA00001974"/>
    </source>
</evidence>
<name>A0ABQ8HTW1_9ROSI</name>
<dbReference type="InterPro" id="IPR036134">
    <property type="entry name" value="Crypto/Photolyase_FAD-like_sf"/>
</dbReference>
<dbReference type="PROSITE" id="PS51645">
    <property type="entry name" value="PHR_CRY_ALPHA_BETA"/>
    <property type="match status" value="1"/>
</dbReference>
<evidence type="ECO:0000256" key="3">
    <source>
        <dbReference type="ARBA" id="ARBA00022630"/>
    </source>
</evidence>
<dbReference type="PRINTS" id="PR00147">
    <property type="entry name" value="DNAPHOTLYASE"/>
</dbReference>
<sequence>MSGGGCSIVWFRRDLRVEDNPALAAGVRAGAVIAVFIWAPEEEGSYYPGRVSRWWLKHSLAHLDSSLRSLGTCLITKRSTDSLASLLELVKATGATQLFFNHLYDPLSLVRDHRAKEALTAQGVAVRSFNADLLYEPWDVNDAQGCPFTTFAAFWERCLSMPYDPEAPLLPPKRIISGDVSRCPPDTLVFEDESEKGSNALLARAWSPGWSNADKALTTFINGPLIEFCGPTEGNKAGDESVNLFLKSIGLREYSRYLSFNHPYSHERPLLGHLKFFPWIVDEGYFKAWRQGRTGYPLVDAGMRELWATGWLHDRIRVVVSSFFVKVLQLPWRWGMKYFWDTLLDADLESDALGWQYISGTLPDGRELDRIDNPQVPMIILVVLLQLCSVEWTFGYMLT</sequence>
<evidence type="ECO:0000313" key="8">
    <source>
        <dbReference type="Proteomes" id="UP000827721"/>
    </source>
</evidence>
<dbReference type="PROSITE" id="PS00691">
    <property type="entry name" value="DNA_PHOTOLYASES_1_2"/>
    <property type="match status" value="1"/>
</dbReference>
<dbReference type="Pfam" id="PF03441">
    <property type="entry name" value="FAD_binding_7"/>
    <property type="match status" value="1"/>
</dbReference>
<gene>
    <name evidence="7" type="ORF">JRO89_XS07G0140100</name>
</gene>
<proteinExistence type="inferred from homology"/>
<dbReference type="Pfam" id="PF00875">
    <property type="entry name" value="DNA_photolyase"/>
    <property type="match status" value="1"/>
</dbReference>
<keyword evidence="5" id="KW-0157">Chromophore</keyword>
<evidence type="ECO:0000256" key="2">
    <source>
        <dbReference type="ARBA" id="ARBA00005862"/>
    </source>
</evidence>
<dbReference type="InterPro" id="IPR002081">
    <property type="entry name" value="Cryptochrome/DNA_photolyase_1"/>
</dbReference>
<dbReference type="InterPro" id="IPR014729">
    <property type="entry name" value="Rossmann-like_a/b/a_fold"/>
</dbReference>
<evidence type="ECO:0000256" key="4">
    <source>
        <dbReference type="ARBA" id="ARBA00022827"/>
    </source>
</evidence>
<dbReference type="Proteomes" id="UP000827721">
    <property type="component" value="Unassembled WGS sequence"/>
</dbReference>
<evidence type="ECO:0000259" key="6">
    <source>
        <dbReference type="PROSITE" id="PS51645"/>
    </source>
</evidence>
<dbReference type="PROSITE" id="PS00394">
    <property type="entry name" value="DNA_PHOTOLYASES_1_1"/>
    <property type="match status" value="1"/>
</dbReference>
<dbReference type="InterPro" id="IPR006050">
    <property type="entry name" value="DNA_photolyase_N"/>
</dbReference>